<dbReference type="Pfam" id="PF00743">
    <property type="entry name" value="FMO-like"/>
    <property type="match status" value="1"/>
</dbReference>
<dbReference type="InterPro" id="IPR036188">
    <property type="entry name" value="FAD/NAD-bd_sf"/>
</dbReference>
<sequence>MEKRETVDLIVVGAGINGLACARTYLAINPSARIVILELAASIGGVWAEERLYPSLRLNNLLGTYEYSDFPMDGDAFGVKPGQHIPGDAAHRYLKAYAKEFGIYSKIRFQARVETIEKMNGNINGRWLVTYHKCNGENEGELQQILTHKLILATGSHSEPFMPTFKGAETFDAPLFHSKHMAKEVHAITEAESVAVLGGSKSGYDAAYLAASTGVEVNWIINNSGRGAAWMAPTYVTPLRKWLEKLVNTRFITWFSPCSWGEADGFGGIRRLLHKTFTGRWIVDRFWRILGNDVLTLNGYDDHPETKKLKPWTEAFWASSGFSILNYPTNFYDLVRDGKIRVHVADITHLSPKTVHLVGGGIIKTDVLISCTGWKAFPAIKFLPEGIDKQIGLPHKSFDVNEFALDADTEILARFPRLQQQPVVKNPYGGVPRERSHRNDHEPFRLYRHMVPPAFIHDRSIGFAGMITNFSIWLCAQTQALWLTAYLEGRLRLETSSPTFEEDLRWDTIFHSQFGKWRYPYGSQQHPDFVFDVLPYVDWILRDLGLRVHRKSGWFAEWFEPYGPADYRGLIEEWKESLAQEGDYPRHGC</sequence>
<keyword evidence="7" id="KW-1185">Reference proteome</keyword>
<evidence type="ECO:0000256" key="1">
    <source>
        <dbReference type="ARBA" id="ARBA00009183"/>
    </source>
</evidence>
<reference evidence="6" key="1">
    <citation type="submission" date="2023-03" db="EMBL/GenBank/DDBJ databases">
        <title>Emydomyces testavorans Genome Sequence.</title>
        <authorList>
            <person name="Hoyer L."/>
        </authorList>
    </citation>
    <scope>NUCLEOTIDE SEQUENCE</scope>
    <source>
        <strain evidence="6">16-2883</strain>
    </source>
</reference>
<dbReference type="PANTHER" id="PTHR23023">
    <property type="entry name" value="DIMETHYLANILINE MONOOXYGENASE"/>
    <property type="match status" value="1"/>
</dbReference>
<evidence type="ECO:0000256" key="4">
    <source>
        <dbReference type="ARBA" id="ARBA00022857"/>
    </source>
</evidence>
<name>A0AAF0IKN0_9EURO</name>
<evidence type="ECO:0000256" key="3">
    <source>
        <dbReference type="ARBA" id="ARBA00022827"/>
    </source>
</evidence>
<organism evidence="6 7">
    <name type="scientific">Emydomyces testavorans</name>
    <dbReference type="NCBI Taxonomy" id="2070801"/>
    <lineage>
        <taxon>Eukaryota</taxon>
        <taxon>Fungi</taxon>
        <taxon>Dikarya</taxon>
        <taxon>Ascomycota</taxon>
        <taxon>Pezizomycotina</taxon>
        <taxon>Eurotiomycetes</taxon>
        <taxon>Eurotiomycetidae</taxon>
        <taxon>Onygenales</taxon>
        <taxon>Nannizziopsiaceae</taxon>
        <taxon>Emydomyces</taxon>
    </lineage>
</organism>
<evidence type="ECO:0000256" key="2">
    <source>
        <dbReference type="ARBA" id="ARBA00022630"/>
    </source>
</evidence>
<accession>A0AAF0IKN0</accession>
<dbReference type="InterPro" id="IPR020946">
    <property type="entry name" value="Flavin_mOase-like"/>
</dbReference>
<dbReference type="InterPro" id="IPR000960">
    <property type="entry name" value="Flavin_mOase"/>
</dbReference>
<evidence type="ECO:0000313" key="6">
    <source>
        <dbReference type="EMBL" id="WEW59891.1"/>
    </source>
</evidence>
<dbReference type="EMBL" id="CP120629">
    <property type="protein sequence ID" value="WEW59891.1"/>
    <property type="molecule type" value="Genomic_DNA"/>
</dbReference>
<dbReference type="PIRSF" id="PIRSF000332">
    <property type="entry name" value="FMO"/>
    <property type="match status" value="1"/>
</dbReference>
<gene>
    <name evidence="6" type="ORF">PRK78_005372</name>
</gene>
<dbReference type="GO" id="GO:0004499">
    <property type="term" value="F:N,N-dimethylaniline monooxygenase activity"/>
    <property type="evidence" value="ECO:0007669"/>
    <property type="project" value="InterPro"/>
</dbReference>
<dbReference type="SUPFAM" id="SSF51905">
    <property type="entry name" value="FAD/NAD(P)-binding domain"/>
    <property type="match status" value="2"/>
</dbReference>
<comment type="similarity">
    <text evidence="1">Belongs to the FMO family.</text>
</comment>
<keyword evidence="5" id="KW-0560">Oxidoreductase</keyword>
<protein>
    <submittedName>
        <fullName evidence="6">Uncharacterized protein</fullName>
    </submittedName>
</protein>
<dbReference type="AlphaFoldDB" id="A0AAF0IKN0"/>
<keyword evidence="2" id="KW-0285">Flavoprotein</keyword>
<proteinExistence type="inferred from homology"/>
<keyword evidence="4" id="KW-0521">NADP</keyword>
<dbReference type="Proteomes" id="UP001219355">
    <property type="component" value="Chromosome 3"/>
</dbReference>
<dbReference type="Gene3D" id="3.50.50.60">
    <property type="entry name" value="FAD/NAD(P)-binding domain"/>
    <property type="match status" value="2"/>
</dbReference>
<dbReference type="GO" id="GO:0050660">
    <property type="term" value="F:flavin adenine dinucleotide binding"/>
    <property type="evidence" value="ECO:0007669"/>
    <property type="project" value="InterPro"/>
</dbReference>
<dbReference type="InterPro" id="IPR050346">
    <property type="entry name" value="FMO-like"/>
</dbReference>
<evidence type="ECO:0000313" key="7">
    <source>
        <dbReference type="Proteomes" id="UP001219355"/>
    </source>
</evidence>
<dbReference type="GO" id="GO:0050661">
    <property type="term" value="F:NADP binding"/>
    <property type="evidence" value="ECO:0007669"/>
    <property type="project" value="InterPro"/>
</dbReference>
<evidence type="ECO:0000256" key="5">
    <source>
        <dbReference type="ARBA" id="ARBA00023002"/>
    </source>
</evidence>
<keyword evidence="3" id="KW-0274">FAD</keyword>